<dbReference type="InterPro" id="IPR025637">
    <property type="entry name" value="DUF4333"/>
</dbReference>
<keyword evidence="3" id="KW-0255">Endonuclease</keyword>
<evidence type="ECO:0000313" key="4">
    <source>
        <dbReference type="Proteomes" id="UP000547444"/>
    </source>
</evidence>
<dbReference type="EMBL" id="JAANOW010000002">
    <property type="protein sequence ID" value="NIH96714.1"/>
    <property type="molecule type" value="Genomic_DNA"/>
</dbReference>
<keyword evidence="4" id="KW-1185">Reference proteome</keyword>
<keyword evidence="1" id="KW-0732">Signal</keyword>
<dbReference type="RefSeq" id="WP_167161251.1">
    <property type="nucleotide sequence ID" value="NZ_JAANOW010000002.1"/>
</dbReference>
<dbReference type="AlphaFoldDB" id="A0A7X5U1K9"/>
<evidence type="ECO:0000259" key="2">
    <source>
        <dbReference type="Pfam" id="PF14230"/>
    </source>
</evidence>
<feature type="domain" description="DUF4333" evidence="2">
    <location>
        <begin position="16"/>
        <end position="91"/>
    </location>
</feature>
<feature type="domain" description="DUF4333" evidence="2">
    <location>
        <begin position="100"/>
        <end position="165"/>
    </location>
</feature>
<proteinExistence type="predicted"/>
<evidence type="ECO:0000256" key="1">
    <source>
        <dbReference type="SAM" id="SignalP"/>
    </source>
</evidence>
<feature type="signal peptide" evidence="1">
    <location>
        <begin position="1"/>
        <end position="18"/>
    </location>
</feature>
<keyword evidence="3" id="KW-0540">Nuclease</keyword>
<sequence length="179" mass="18762">MNRWLAAPLVMAAAATLAACSFSTSVGTTSVSKDDVQKQISEKVTEQGGTKPDSVTCPSDLKAEVGATLDCKMSDGKKNYGVNVTVTSVDGKTVNFDIVQTVDKDAVAEQISEQLTQQVGRAPESVTCPSDLKGDKGDKGATLQCELTDSGETYGVTVTVTSVKGGDVKFDFKVDDQPK</sequence>
<organism evidence="3 4">
    <name type="scientific">Mycolicibacterium fluoranthenivorans</name>
    <dbReference type="NCBI Taxonomy" id="258505"/>
    <lineage>
        <taxon>Bacteria</taxon>
        <taxon>Bacillati</taxon>
        <taxon>Actinomycetota</taxon>
        <taxon>Actinomycetes</taxon>
        <taxon>Mycobacteriales</taxon>
        <taxon>Mycobacteriaceae</taxon>
        <taxon>Mycolicibacterium</taxon>
    </lineage>
</organism>
<feature type="chain" id="PRO_5039731686" evidence="1">
    <location>
        <begin position="19"/>
        <end position="179"/>
    </location>
</feature>
<dbReference type="GO" id="GO:0004519">
    <property type="term" value="F:endonuclease activity"/>
    <property type="evidence" value="ECO:0007669"/>
    <property type="project" value="UniProtKB-KW"/>
</dbReference>
<protein>
    <submittedName>
        <fullName evidence="3">mRNA-degrading endonuclease toxin of MazEF toxin-antitoxin module</fullName>
    </submittedName>
</protein>
<keyword evidence="3" id="KW-0378">Hydrolase</keyword>
<dbReference type="Proteomes" id="UP000547444">
    <property type="component" value="Unassembled WGS sequence"/>
</dbReference>
<dbReference type="PROSITE" id="PS51257">
    <property type="entry name" value="PROKAR_LIPOPROTEIN"/>
    <property type="match status" value="1"/>
</dbReference>
<evidence type="ECO:0000313" key="3">
    <source>
        <dbReference type="EMBL" id="NIH96714.1"/>
    </source>
</evidence>
<accession>A0A7X5U1K9</accession>
<gene>
    <name evidence="3" type="ORF">FHU31_003704</name>
</gene>
<dbReference type="Pfam" id="PF14230">
    <property type="entry name" value="DUF4333"/>
    <property type="match status" value="2"/>
</dbReference>
<comment type="caution">
    <text evidence="3">The sequence shown here is derived from an EMBL/GenBank/DDBJ whole genome shotgun (WGS) entry which is preliminary data.</text>
</comment>
<reference evidence="3 4" key="1">
    <citation type="submission" date="2020-03" db="EMBL/GenBank/DDBJ databases">
        <title>Sequencing the genomes of 1000 actinobacteria strains.</title>
        <authorList>
            <person name="Klenk H.-P."/>
        </authorList>
    </citation>
    <scope>NUCLEOTIDE SEQUENCE [LARGE SCALE GENOMIC DNA]</scope>
    <source>
        <strain evidence="3 4">DSM 44556</strain>
    </source>
</reference>
<name>A0A7X5U1K9_9MYCO</name>